<proteinExistence type="predicted"/>
<comment type="caution">
    <text evidence="4">The sequence shown here is derived from an EMBL/GenBank/DDBJ whole genome shotgun (WGS) entry which is preliminary data.</text>
</comment>
<feature type="domain" description="Glycosyl transferase family 1" evidence="3">
    <location>
        <begin position="3"/>
        <end position="86"/>
    </location>
</feature>
<dbReference type="Pfam" id="PF00534">
    <property type="entry name" value="Glycos_transf_1"/>
    <property type="match status" value="1"/>
</dbReference>
<dbReference type="InterPro" id="IPR001296">
    <property type="entry name" value="Glyco_trans_1"/>
</dbReference>
<dbReference type="SUPFAM" id="SSF53756">
    <property type="entry name" value="UDP-Glycosyltransferase/glycogen phosphorylase"/>
    <property type="match status" value="1"/>
</dbReference>
<keyword evidence="1" id="KW-0328">Glycosyltransferase</keyword>
<dbReference type="PANTHER" id="PTHR12526">
    <property type="entry name" value="GLYCOSYLTRANSFERASE"/>
    <property type="match status" value="1"/>
</dbReference>
<dbReference type="GO" id="GO:0016757">
    <property type="term" value="F:glycosyltransferase activity"/>
    <property type="evidence" value="ECO:0007669"/>
    <property type="project" value="UniProtKB-KW"/>
</dbReference>
<dbReference type="Gene3D" id="3.40.50.2000">
    <property type="entry name" value="Glycogen Phosphorylase B"/>
    <property type="match status" value="1"/>
</dbReference>
<keyword evidence="2" id="KW-0808">Transferase</keyword>
<evidence type="ECO:0000313" key="4">
    <source>
        <dbReference type="EMBL" id="KKK63581.1"/>
    </source>
</evidence>
<evidence type="ECO:0000256" key="2">
    <source>
        <dbReference type="ARBA" id="ARBA00022679"/>
    </source>
</evidence>
<dbReference type="EMBL" id="LAZR01061438">
    <property type="protein sequence ID" value="KKK63581.1"/>
    <property type="molecule type" value="Genomic_DNA"/>
</dbReference>
<name>A0A0F8ZUD4_9ZZZZ</name>
<protein>
    <recommendedName>
        <fullName evidence="3">Glycosyl transferase family 1 domain-containing protein</fullName>
    </recommendedName>
</protein>
<dbReference type="AlphaFoldDB" id="A0A0F8ZUD4"/>
<gene>
    <name evidence="4" type="ORF">LCGC14_2992840</name>
</gene>
<organism evidence="4">
    <name type="scientific">marine sediment metagenome</name>
    <dbReference type="NCBI Taxonomy" id="412755"/>
    <lineage>
        <taxon>unclassified sequences</taxon>
        <taxon>metagenomes</taxon>
        <taxon>ecological metagenomes</taxon>
    </lineage>
</organism>
<reference evidence="4" key="1">
    <citation type="journal article" date="2015" name="Nature">
        <title>Complex archaea that bridge the gap between prokaryotes and eukaryotes.</title>
        <authorList>
            <person name="Spang A."/>
            <person name="Saw J.H."/>
            <person name="Jorgensen S.L."/>
            <person name="Zaremba-Niedzwiedzka K."/>
            <person name="Martijn J."/>
            <person name="Lind A.E."/>
            <person name="van Eijk R."/>
            <person name="Schleper C."/>
            <person name="Guy L."/>
            <person name="Ettema T.J."/>
        </authorList>
    </citation>
    <scope>NUCLEOTIDE SEQUENCE</scope>
</reference>
<accession>A0A0F8ZUD4</accession>
<evidence type="ECO:0000259" key="3">
    <source>
        <dbReference type="Pfam" id="PF00534"/>
    </source>
</evidence>
<evidence type="ECO:0000256" key="1">
    <source>
        <dbReference type="ARBA" id="ARBA00022676"/>
    </source>
</evidence>
<sequence length="174" mass="19871">MHNLIKRYNLQNRVLFTGVNWFKGFNYKDMNNVYNVMDVFLLTTSGEGFGIPIIEAMSCEVPVVVTDYTTTQELVIDNKAGLGIKLSGTEYVDMFETDSKDYDKLKMNGTMTGSWEVERGYCDIKDAAEQITWLYEHPLDAGEMGQNGRQAVVEKYDFEIVAKQWEDLMNDLSG</sequence>
<dbReference type="CDD" id="cd03801">
    <property type="entry name" value="GT4_PimA-like"/>
    <property type="match status" value="1"/>
</dbReference>
<dbReference type="PANTHER" id="PTHR12526:SF629">
    <property type="entry name" value="TEICHURONIC ACID BIOSYNTHESIS GLYCOSYLTRANSFERASE TUAH-RELATED"/>
    <property type="match status" value="1"/>
</dbReference>